<comment type="caution">
    <text evidence="2">The sequence shown here is derived from an EMBL/GenBank/DDBJ whole genome shotgun (WGS) entry which is preliminary data.</text>
</comment>
<keyword evidence="1" id="KW-0812">Transmembrane</keyword>
<organism evidence="2 3">
    <name type="scientific">Aspergillus oryzae</name>
    <name type="common">Yellow koji mold</name>
    <dbReference type="NCBI Taxonomy" id="5062"/>
    <lineage>
        <taxon>Eukaryota</taxon>
        <taxon>Fungi</taxon>
        <taxon>Dikarya</taxon>
        <taxon>Ascomycota</taxon>
        <taxon>Pezizomycotina</taxon>
        <taxon>Eurotiomycetes</taxon>
        <taxon>Eurotiomycetidae</taxon>
        <taxon>Eurotiales</taxon>
        <taxon>Aspergillaceae</taxon>
        <taxon>Aspergillus</taxon>
        <taxon>Aspergillus subgen. Circumdati</taxon>
    </lineage>
</organism>
<evidence type="ECO:0000313" key="3">
    <source>
        <dbReference type="Proteomes" id="UP001165205"/>
    </source>
</evidence>
<dbReference type="Proteomes" id="UP001165205">
    <property type="component" value="Unassembled WGS sequence"/>
</dbReference>
<protein>
    <submittedName>
        <fullName evidence="2">Unnamed protein product</fullName>
    </submittedName>
</protein>
<reference evidence="2" key="1">
    <citation type="submission" date="2023-04" db="EMBL/GenBank/DDBJ databases">
        <title>Aspergillus oryzae NBRC 4228.</title>
        <authorList>
            <person name="Ichikawa N."/>
            <person name="Sato H."/>
            <person name="Tonouchi N."/>
        </authorList>
    </citation>
    <scope>NUCLEOTIDE SEQUENCE</scope>
    <source>
        <strain evidence="2">NBRC 4228</strain>
    </source>
</reference>
<sequence>MDLENNAIHCSTFVQHTYIKLNPVGPIGAGRLPETRSVEEAQQYPTGWRFWLTILTMSALVVLGGLDTNIVATAVPRYELQS</sequence>
<gene>
    <name evidence="2" type="ORF">Aory04_000011500</name>
</gene>
<evidence type="ECO:0000313" key="2">
    <source>
        <dbReference type="EMBL" id="GMG22481.1"/>
    </source>
</evidence>
<dbReference type="AlphaFoldDB" id="A0AAN4Y559"/>
<name>A0AAN4Y559_ASPOZ</name>
<dbReference type="EMBL" id="BSYA01000001">
    <property type="protein sequence ID" value="GMG22481.1"/>
    <property type="molecule type" value="Genomic_DNA"/>
</dbReference>
<keyword evidence="1" id="KW-0472">Membrane</keyword>
<proteinExistence type="predicted"/>
<keyword evidence="1" id="KW-1133">Transmembrane helix</keyword>
<evidence type="ECO:0000256" key="1">
    <source>
        <dbReference type="SAM" id="Phobius"/>
    </source>
</evidence>
<feature type="transmembrane region" description="Helical" evidence="1">
    <location>
        <begin position="50"/>
        <end position="75"/>
    </location>
</feature>
<accession>A0AAN4Y559</accession>